<protein>
    <submittedName>
        <fullName evidence="1">Uncharacterized protein</fullName>
    </submittedName>
</protein>
<dbReference type="Gene3D" id="3.30.420.10">
    <property type="entry name" value="Ribonuclease H-like superfamily/Ribonuclease H"/>
    <property type="match status" value="1"/>
</dbReference>
<reference evidence="1 2" key="1">
    <citation type="journal article" date="2022" name="Allergy">
        <title>Genome assembly and annotation of Periplaneta americana reveal a comprehensive cockroach allergen profile.</title>
        <authorList>
            <person name="Wang L."/>
            <person name="Xiong Q."/>
            <person name="Saelim N."/>
            <person name="Wang L."/>
            <person name="Nong W."/>
            <person name="Wan A.T."/>
            <person name="Shi M."/>
            <person name="Liu X."/>
            <person name="Cao Q."/>
            <person name="Hui J.H.L."/>
            <person name="Sookrung N."/>
            <person name="Leung T.F."/>
            <person name="Tungtrongchitr A."/>
            <person name="Tsui S.K.W."/>
        </authorList>
    </citation>
    <scope>NUCLEOTIDE SEQUENCE [LARGE SCALE GENOMIC DNA]</scope>
    <source>
        <strain evidence="1">PWHHKU_190912</strain>
    </source>
</reference>
<sequence>MESARIVTWRYNYLQRLNKLRSEGSQIVFLDETWYDTHDVVRKGWDDGTCNCILKSPSSRGKRIMVLHAGEERMGSQLSLFICKKHTRF</sequence>
<comment type="caution">
    <text evidence="1">The sequence shown here is derived from an EMBL/GenBank/DDBJ whole genome shotgun (WGS) entry which is preliminary data.</text>
</comment>
<gene>
    <name evidence="1" type="ORF">ANN_22209</name>
</gene>
<evidence type="ECO:0000313" key="2">
    <source>
        <dbReference type="Proteomes" id="UP001148838"/>
    </source>
</evidence>
<proteinExistence type="predicted"/>
<accession>A0ABQ8S7I4</accession>
<organism evidence="1 2">
    <name type="scientific">Periplaneta americana</name>
    <name type="common">American cockroach</name>
    <name type="synonym">Blatta americana</name>
    <dbReference type="NCBI Taxonomy" id="6978"/>
    <lineage>
        <taxon>Eukaryota</taxon>
        <taxon>Metazoa</taxon>
        <taxon>Ecdysozoa</taxon>
        <taxon>Arthropoda</taxon>
        <taxon>Hexapoda</taxon>
        <taxon>Insecta</taxon>
        <taxon>Pterygota</taxon>
        <taxon>Neoptera</taxon>
        <taxon>Polyneoptera</taxon>
        <taxon>Dictyoptera</taxon>
        <taxon>Blattodea</taxon>
        <taxon>Blattoidea</taxon>
        <taxon>Blattidae</taxon>
        <taxon>Blattinae</taxon>
        <taxon>Periplaneta</taxon>
    </lineage>
</organism>
<dbReference type="Proteomes" id="UP001148838">
    <property type="component" value="Unassembled WGS sequence"/>
</dbReference>
<dbReference type="InterPro" id="IPR036397">
    <property type="entry name" value="RNaseH_sf"/>
</dbReference>
<dbReference type="EMBL" id="JAJSOF020000033">
    <property type="protein sequence ID" value="KAJ4430004.1"/>
    <property type="molecule type" value="Genomic_DNA"/>
</dbReference>
<name>A0ABQ8S7I4_PERAM</name>
<keyword evidence="2" id="KW-1185">Reference proteome</keyword>
<evidence type="ECO:0000313" key="1">
    <source>
        <dbReference type="EMBL" id="KAJ4430004.1"/>
    </source>
</evidence>